<reference evidence="9" key="1">
    <citation type="journal article" date="2023" name="Commun. Biol.">
        <title>Genome analysis of Parmales, the sister group of diatoms, reveals the evolutionary specialization of diatoms from phago-mixotrophs to photoautotrophs.</title>
        <authorList>
            <person name="Ban H."/>
            <person name="Sato S."/>
            <person name="Yoshikawa S."/>
            <person name="Yamada K."/>
            <person name="Nakamura Y."/>
            <person name="Ichinomiya M."/>
            <person name="Sato N."/>
            <person name="Blanc-Mathieu R."/>
            <person name="Endo H."/>
            <person name="Kuwata A."/>
            <person name="Ogata H."/>
        </authorList>
    </citation>
    <scope>NUCLEOTIDE SEQUENCE [LARGE SCALE GENOMIC DNA]</scope>
    <source>
        <strain evidence="9">NIES 3700</strain>
    </source>
</reference>
<dbReference type="GO" id="GO:0004338">
    <property type="term" value="F:glucan exo-1,3-beta-glucosidase activity"/>
    <property type="evidence" value="ECO:0007669"/>
    <property type="project" value="UniProtKB-EC"/>
</dbReference>
<protein>
    <recommendedName>
        <fullName evidence="6">glucan 1,3-beta-glucosidase</fullName>
        <ecNumber evidence="6">3.2.1.58</ecNumber>
    </recommendedName>
</protein>
<feature type="chain" id="PRO_5040722838" description="glucan 1,3-beta-glucosidase" evidence="7">
    <location>
        <begin position="24"/>
        <end position="454"/>
    </location>
</feature>
<dbReference type="EC" id="3.2.1.58" evidence="6"/>
<evidence type="ECO:0000313" key="9">
    <source>
        <dbReference type="Proteomes" id="UP001165122"/>
    </source>
</evidence>
<name>A0A9W7C4M9_9STRA</name>
<dbReference type="EMBL" id="BRXW01000048">
    <property type="protein sequence ID" value="GMI02765.1"/>
    <property type="molecule type" value="Genomic_DNA"/>
</dbReference>
<accession>A0A9W7C4M9</accession>
<evidence type="ECO:0000313" key="8">
    <source>
        <dbReference type="EMBL" id="GMI02765.1"/>
    </source>
</evidence>
<dbReference type="Proteomes" id="UP001165122">
    <property type="component" value="Unassembled WGS sequence"/>
</dbReference>
<keyword evidence="9" id="KW-1185">Reference proteome</keyword>
<comment type="catalytic activity">
    <reaction evidence="5">
        <text>Successive hydrolysis of beta-D-glucose units from the non-reducing ends of (1-&gt;3)-beta-D-glucans, releasing alpha-glucose.</text>
        <dbReference type="EC" id="3.2.1.58"/>
    </reaction>
</comment>
<dbReference type="GO" id="GO:0071555">
    <property type="term" value="P:cell wall organization"/>
    <property type="evidence" value="ECO:0007669"/>
    <property type="project" value="UniProtKB-KW"/>
</dbReference>
<dbReference type="PANTHER" id="PTHR31297:SF34">
    <property type="entry name" value="GLUCAN 1,3-BETA-GLUCOSIDASE 2"/>
    <property type="match status" value="1"/>
</dbReference>
<dbReference type="InterPro" id="IPR050386">
    <property type="entry name" value="Glycosyl_hydrolase_5"/>
</dbReference>
<keyword evidence="7" id="KW-0732">Signal</keyword>
<evidence type="ECO:0000256" key="4">
    <source>
        <dbReference type="ARBA" id="ARBA00023316"/>
    </source>
</evidence>
<organism evidence="8 9">
    <name type="scientific">Triparma laevis f. longispina</name>
    <dbReference type="NCBI Taxonomy" id="1714387"/>
    <lineage>
        <taxon>Eukaryota</taxon>
        <taxon>Sar</taxon>
        <taxon>Stramenopiles</taxon>
        <taxon>Ochrophyta</taxon>
        <taxon>Bolidophyceae</taxon>
        <taxon>Parmales</taxon>
        <taxon>Triparmaceae</taxon>
        <taxon>Triparma</taxon>
    </lineage>
</organism>
<gene>
    <name evidence="8" type="ORF">TrLO_g5675</name>
</gene>
<comment type="caution">
    <text evidence="8">The sequence shown here is derived from an EMBL/GenBank/DDBJ whole genome shotgun (WGS) entry which is preliminary data.</text>
</comment>
<sequence length="454" mass="50243">MKAQMQLAKALTLLSLLAISASTLPQDAQDALSHVGVNLGGWYLIEEWMFSNGQFDRVVEMSDLPQGVVMPPLLPDGMGENWYGEGDLINKIATKYSDDFAVQVIEAHRQAYVTDEDIASMKSANITNVRMPLGWWAFVEESTKSESTLITDPAHSDMRFVTITHDALIGEIQRFKDAGLNVLLDIHAMPGGSSEGSYSGIFPSTPMFWDDASLMKLGNSIIESLCNFYLNLDDELRDSITGITLLNEPAHNMDIDTYKPIMTNWLAGAIDIYRKKVVEGGKDGLESVPKLFVNLIGTAMSDQDMLDFFHATFTPSELENWAVLDIHHYFAWDGGHNGCYEEDSCSFQCSDSATEEGLDNIKGIVRDGAESSHSFFFDNGTIPLVSCSEYSLATYDTSEAACRGQSILDAMFLGQKKSFKDQGLFGAFFWTWKMPYGGAHENAWSLKKFLGLGS</sequence>
<dbReference type="AlphaFoldDB" id="A0A9W7C4M9"/>
<evidence type="ECO:0000256" key="7">
    <source>
        <dbReference type="SAM" id="SignalP"/>
    </source>
</evidence>
<evidence type="ECO:0000256" key="5">
    <source>
        <dbReference type="ARBA" id="ARBA00036824"/>
    </source>
</evidence>
<evidence type="ECO:0000256" key="6">
    <source>
        <dbReference type="ARBA" id="ARBA00038929"/>
    </source>
</evidence>
<proteinExistence type="predicted"/>
<feature type="signal peptide" evidence="7">
    <location>
        <begin position="1"/>
        <end position="23"/>
    </location>
</feature>
<dbReference type="OrthoDB" id="62120at2759"/>
<keyword evidence="2" id="KW-0325">Glycoprotein</keyword>
<evidence type="ECO:0000256" key="2">
    <source>
        <dbReference type="ARBA" id="ARBA00023180"/>
    </source>
</evidence>
<dbReference type="InterPro" id="IPR017853">
    <property type="entry name" value="GH"/>
</dbReference>
<dbReference type="PANTHER" id="PTHR31297">
    <property type="entry name" value="GLUCAN ENDO-1,6-BETA-GLUCOSIDASE B"/>
    <property type="match status" value="1"/>
</dbReference>
<keyword evidence="1" id="KW-0378">Hydrolase</keyword>
<dbReference type="GO" id="GO:0009251">
    <property type="term" value="P:glucan catabolic process"/>
    <property type="evidence" value="ECO:0007669"/>
    <property type="project" value="TreeGrafter"/>
</dbReference>
<keyword evidence="3" id="KW-0326">Glycosidase</keyword>
<evidence type="ECO:0000256" key="1">
    <source>
        <dbReference type="ARBA" id="ARBA00022801"/>
    </source>
</evidence>
<keyword evidence="4" id="KW-0961">Cell wall biogenesis/degradation</keyword>
<dbReference type="GO" id="GO:0005576">
    <property type="term" value="C:extracellular region"/>
    <property type="evidence" value="ECO:0007669"/>
    <property type="project" value="TreeGrafter"/>
</dbReference>
<evidence type="ECO:0000256" key="3">
    <source>
        <dbReference type="ARBA" id="ARBA00023295"/>
    </source>
</evidence>
<dbReference type="Gene3D" id="3.20.20.80">
    <property type="entry name" value="Glycosidases"/>
    <property type="match status" value="1"/>
</dbReference>
<dbReference type="SUPFAM" id="SSF51445">
    <property type="entry name" value="(Trans)glycosidases"/>
    <property type="match status" value="1"/>
</dbReference>
<dbReference type="GO" id="GO:0009986">
    <property type="term" value="C:cell surface"/>
    <property type="evidence" value="ECO:0007669"/>
    <property type="project" value="TreeGrafter"/>
</dbReference>